<keyword evidence="4" id="KW-1185">Reference proteome</keyword>
<dbReference type="Proteomes" id="UP000077961">
    <property type="component" value="Unassembled WGS sequence"/>
</dbReference>
<evidence type="ECO:0000313" key="4">
    <source>
        <dbReference type="Proteomes" id="UP000077961"/>
    </source>
</evidence>
<keyword evidence="1" id="KW-0472">Membrane</keyword>
<proteinExistence type="predicted"/>
<reference evidence="4 5" key="1">
    <citation type="submission" date="2016-04" db="EMBL/GenBank/DDBJ databases">
        <title>Reclassification of Paraburkholderia panaciterrae (Farh et al. 2015) Dobritsa &amp; Samadpour 2016 as a later homotypic synonym of Paraburkholderia ginsengiterrae (Farh et al. 2015) Dobritsa &amp; Samadpour 2016.</title>
        <authorList>
            <person name="Dobritsa A.P."/>
            <person name="Kutumbaka K."/>
            <person name="Samadpour M."/>
        </authorList>
    </citation>
    <scope>NUCLEOTIDE SEQUENCE [LARGE SCALE GENOMIC DNA]</scope>
    <source>
        <strain evidence="3 5">DCY85</strain>
        <strain evidence="2 4">DCY85-1</strain>
    </source>
</reference>
<dbReference type="AlphaFoldDB" id="A0A1A9NH81"/>
<dbReference type="OrthoDB" id="9814116at2"/>
<dbReference type="RefSeq" id="WP_064265955.1">
    <property type="nucleotide sequence ID" value="NZ_LXJZ01000061.1"/>
</dbReference>
<dbReference type="Pfam" id="PF14373">
    <property type="entry name" value="Imm_superinfect"/>
    <property type="match status" value="1"/>
</dbReference>
<accession>A0A1A9NH81</accession>
<organism evidence="3 5">
    <name type="scientific">Paraburkholderia ginsengiterrae</name>
    <dbReference type="NCBI Taxonomy" id="1462993"/>
    <lineage>
        <taxon>Bacteria</taxon>
        <taxon>Pseudomonadati</taxon>
        <taxon>Pseudomonadota</taxon>
        <taxon>Betaproteobacteria</taxon>
        <taxon>Burkholderiales</taxon>
        <taxon>Burkholderiaceae</taxon>
        <taxon>Paraburkholderia</taxon>
    </lineage>
</organism>
<evidence type="ECO:0008006" key="6">
    <source>
        <dbReference type="Google" id="ProtNLM"/>
    </source>
</evidence>
<evidence type="ECO:0000313" key="3">
    <source>
        <dbReference type="EMBL" id="OAJ65468.1"/>
    </source>
</evidence>
<dbReference type="InterPro" id="IPR016410">
    <property type="entry name" value="Phage_imm"/>
</dbReference>
<evidence type="ECO:0000313" key="2">
    <source>
        <dbReference type="EMBL" id="OAJ62271.1"/>
    </source>
</evidence>
<sequence length="120" mass="13162">MLKIIEVAAGVGALILYLVPSMIADARDRKDAFAVTIVNILLGWTVIGWFAALLWAQHPVGERRRLTHFARRAQRAVAKVTIDALVARVEGRANAIPVLNPHLVPIVARIAASTRHHHKA</sequence>
<protein>
    <recommendedName>
        <fullName evidence="6">Immunity protein</fullName>
    </recommendedName>
</protein>
<keyword evidence="1" id="KW-1133">Transmembrane helix</keyword>
<evidence type="ECO:0000313" key="5">
    <source>
        <dbReference type="Proteomes" id="UP000078116"/>
    </source>
</evidence>
<dbReference type="Proteomes" id="UP000078116">
    <property type="component" value="Unassembled WGS sequence"/>
</dbReference>
<feature type="transmembrane region" description="Helical" evidence="1">
    <location>
        <begin position="36"/>
        <end position="56"/>
    </location>
</feature>
<gene>
    <name evidence="2" type="ORF">A6V36_21835</name>
    <name evidence="3" type="ORF">A6V37_14600</name>
</gene>
<dbReference type="EMBL" id="LXJZ01000061">
    <property type="protein sequence ID" value="OAJ62271.1"/>
    <property type="molecule type" value="Genomic_DNA"/>
</dbReference>
<dbReference type="EMBL" id="LXKA01000033">
    <property type="protein sequence ID" value="OAJ65468.1"/>
    <property type="molecule type" value="Genomic_DNA"/>
</dbReference>
<evidence type="ECO:0000256" key="1">
    <source>
        <dbReference type="SAM" id="Phobius"/>
    </source>
</evidence>
<name>A0A1A9NH81_9BURK</name>
<comment type="caution">
    <text evidence="3">The sequence shown here is derived from an EMBL/GenBank/DDBJ whole genome shotgun (WGS) entry which is preliminary data.</text>
</comment>
<keyword evidence="1" id="KW-0812">Transmembrane</keyword>